<evidence type="ECO:0000256" key="2">
    <source>
        <dbReference type="ARBA" id="ARBA00022729"/>
    </source>
</evidence>
<evidence type="ECO:0000259" key="4">
    <source>
        <dbReference type="Pfam" id="PF13458"/>
    </source>
</evidence>
<dbReference type="EMBL" id="QZCW01000002">
    <property type="protein sequence ID" value="MCW5321568.1"/>
    <property type="molecule type" value="Genomic_DNA"/>
</dbReference>
<feature type="domain" description="Leucine-binding protein" evidence="4">
    <location>
        <begin position="25"/>
        <end position="195"/>
    </location>
</feature>
<dbReference type="PANTHER" id="PTHR30483">
    <property type="entry name" value="LEUCINE-SPECIFIC-BINDING PROTEIN"/>
    <property type="match status" value="1"/>
</dbReference>
<accession>A0ABT3KTB9</accession>
<dbReference type="Pfam" id="PF13458">
    <property type="entry name" value="Peripla_BP_6"/>
    <property type="match status" value="1"/>
</dbReference>
<comment type="similarity">
    <text evidence="1">Belongs to the leucine-binding protein family.</text>
</comment>
<evidence type="ECO:0000256" key="3">
    <source>
        <dbReference type="SAM" id="SignalP"/>
    </source>
</evidence>
<name>A0ABT3KTB9_9BURK</name>
<comment type="caution">
    <text evidence="5">The sequence shown here is derived from an EMBL/GenBank/DDBJ whole genome shotgun (WGS) entry which is preliminary data.</text>
</comment>
<dbReference type="InterPro" id="IPR028081">
    <property type="entry name" value="Leu-bd"/>
</dbReference>
<evidence type="ECO:0000313" key="5">
    <source>
        <dbReference type="EMBL" id="MCW5321568.1"/>
    </source>
</evidence>
<evidence type="ECO:0000313" key="6">
    <source>
        <dbReference type="Proteomes" id="UP001208935"/>
    </source>
</evidence>
<dbReference type="InterPro" id="IPR028082">
    <property type="entry name" value="Peripla_BP_I"/>
</dbReference>
<dbReference type="Proteomes" id="UP001208935">
    <property type="component" value="Unassembled WGS sequence"/>
</dbReference>
<keyword evidence="2 3" id="KW-0732">Signal</keyword>
<organism evidence="5 6">
    <name type="scientific">Verminephrobacter aporrectodeae subsp. tuberculatae</name>
    <dbReference type="NCBI Taxonomy" id="1110392"/>
    <lineage>
        <taxon>Bacteria</taxon>
        <taxon>Pseudomonadati</taxon>
        <taxon>Pseudomonadota</taxon>
        <taxon>Betaproteobacteria</taxon>
        <taxon>Burkholderiales</taxon>
        <taxon>Comamonadaceae</taxon>
        <taxon>Verminephrobacter</taxon>
    </lineage>
</organism>
<evidence type="ECO:0000256" key="1">
    <source>
        <dbReference type="ARBA" id="ARBA00010062"/>
    </source>
</evidence>
<dbReference type="RefSeq" id="WP_265282199.1">
    <property type="nucleotide sequence ID" value="NZ_QZCW01000002.1"/>
</dbReference>
<gene>
    <name evidence="5" type="ORF">D5039_10520</name>
</gene>
<dbReference type="InterPro" id="IPR051010">
    <property type="entry name" value="BCAA_transport"/>
</dbReference>
<feature type="signal peptide" evidence="3">
    <location>
        <begin position="1"/>
        <end position="22"/>
    </location>
</feature>
<dbReference type="SUPFAM" id="SSF53822">
    <property type="entry name" value="Periplasmic binding protein-like I"/>
    <property type="match status" value="1"/>
</dbReference>
<dbReference type="PROSITE" id="PS51257">
    <property type="entry name" value="PROKAR_LIPOPROTEIN"/>
    <property type="match status" value="1"/>
</dbReference>
<reference evidence="6" key="1">
    <citation type="submission" date="2023-07" db="EMBL/GenBank/DDBJ databases">
        <title>Verminephrobacter genomes.</title>
        <authorList>
            <person name="Lund M.B."/>
        </authorList>
    </citation>
    <scope>NUCLEOTIDE SEQUENCE [LARGE SCALE GENOMIC DNA]</scope>
    <source>
        <strain evidence="6">AtM5-05</strain>
    </source>
</reference>
<proteinExistence type="inferred from homology"/>
<feature type="chain" id="PRO_5045327669" description="Leucine-binding protein domain-containing protein" evidence="3">
    <location>
        <begin position="23"/>
        <end position="201"/>
    </location>
</feature>
<sequence length="201" mass="21178">MKTFLYPATALALTLSCTGANAAELRIGVLTTLSGAQAAPGVEMRDGIELAVKQLGGKVGGQPTALVVADDQFNPGIAKQVAERLVRKDKVQVLTGIIYSNVLLTAAPVVLEAGRIVLSSNAGPSAYAGEKCDPGFFNVSWQNDSVHEAAGKYATDKGYKRITTIAPNYPAGRDAIAGFKRMYKGDVVDEAYPNPSLSTFR</sequence>
<protein>
    <recommendedName>
        <fullName evidence="4">Leucine-binding protein domain-containing protein</fullName>
    </recommendedName>
</protein>
<dbReference type="Gene3D" id="3.40.50.2300">
    <property type="match status" value="2"/>
</dbReference>
<keyword evidence="6" id="KW-1185">Reference proteome</keyword>
<dbReference type="PANTHER" id="PTHR30483:SF6">
    <property type="entry name" value="PERIPLASMIC BINDING PROTEIN OF ABC TRANSPORTER FOR NATURAL AMINO ACIDS"/>
    <property type="match status" value="1"/>
</dbReference>